<keyword evidence="3" id="KW-1185">Reference proteome</keyword>
<protein>
    <recommendedName>
        <fullName evidence="1">Helicase ATP-binding domain-containing protein</fullName>
    </recommendedName>
</protein>
<evidence type="ECO:0000313" key="3">
    <source>
        <dbReference type="Proteomes" id="UP001314263"/>
    </source>
</evidence>
<dbReference type="Proteomes" id="UP001314263">
    <property type="component" value="Unassembled WGS sequence"/>
</dbReference>
<comment type="caution">
    <text evidence="2">The sequence shown here is derived from an EMBL/GenBank/DDBJ whole genome shotgun (WGS) entry which is preliminary data.</text>
</comment>
<proteinExistence type="predicted"/>
<dbReference type="InterPro" id="IPR027417">
    <property type="entry name" value="P-loop_NTPase"/>
</dbReference>
<dbReference type="Pfam" id="PF00271">
    <property type="entry name" value="Helicase_C"/>
    <property type="match status" value="1"/>
</dbReference>
<feature type="domain" description="Helicase ATP-binding" evidence="1">
    <location>
        <begin position="17"/>
        <end position="167"/>
    </location>
</feature>
<reference evidence="2 3" key="1">
    <citation type="submission" date="2023-10" db="EMBL/GenBank/DDBJ databases">
        <authorList>
            <person name="Maclean D."/>
            <person name="Macfadyen A."/>
        </authorList>
    </citation>
    <scope>NUCLEOTIDE SEQUENCE [LARGE SCALE GENOMIC DNA]</scope>
</reference>
<dbReference type="AlphaFoldDB" id="A0AAV1I172"/>
<name>A0AAV1I172_9CHLO</name>
<organism evidence="2 3">
    <name type="scientific">Coccomyxa viridis</name>
    <dbReference type="NCBI Taxonomy" id="1274662"/>
    <lineage>
        <taxon>Eukaryota</taxon>
        <taxon>Viridiplantae</taxon>
        <taxon>Chlorophyta</taxon>
        <taxon>core chlorophytes</taxon>
        <taxon>Trebouxiophyceae</taxon>
        <taxon>Trebouxiophyceae incertae sedis</taxon>
        <taxon>Coccomyxaceae</taxon>
        <taxon>Coccomyxa</taxon>
    </lineage>
</organism>
<dbReference type="EMBL" id="CAUYUE010000005">
    <property type="protein sequence ID" value="CAK0774895.1"/>
    <property type="molecule type" value="Genomic_DNA"/>
</dbReference>
<dbReference type="InterPro" id="IPR001650">
    <property type="entry name" value="Helicase_C-like"/>
</dbReference>
<sequence>MSLAILPYQNVPVKHLLIRCPQQKGALVCYQNGSGKSLTGFSFIAALTKLDVVILLPAYLRDVWLSEAKKFGVDLRKKMREGTLTFVSFKALPAFMKKRPVATLKDTALLCDEAHNLVELLGTRSADDAFETIKWLRGFRKILLLTGTPVYAHESDLRLLINVAAGKELLPMLEGAFQRRYYKTSYLKSFWYGWVISFLNKFLYQTKDVINMGVNVEFILKPDGQGIAKQLITLKKFIQNLLGTPGLVSAILAASIPVFAPMIILGFLRAWIGNGLHEIRYLDGEHFAKDVSSYVAFYTVPQKDLGVLFPHVQINHREIDYSPGQQEFWLRFTIGQLTGSQLSRIGLSKSPEAAAFFGEVTQLNDYKKYGRLIGNLAIDGEDSPKFHAILASITAGGRTAQTVVYSNFYEEGTLKLSSFLKASGVKHRVLTPSMAPEAKERVVEGFRDRKIQIVLLHPSFTEGLSLLGAEQMHILEPILHPAMEEQVIARVSRYKSHEHLPGPQRRVQVSIWICTVRKLLARMRQKSIQHRLWAEYQPWMGPWETFSRFRQDVTPDSLFLLTSKLIHKNIQAIKHGLAKHSIGTLHIAREPTACRLPLEDDARVESDSVCDRF</sequence>
<dbReference type="PROSITE" id="PS51192">
    <property type="entry name" value="HELICASE_ATP_BIND_1"/>
    <property type="match status" value="1"/>
</dbReference>
<accession>A0AAV1I172</accession>
<evidence type="ECO:0000259" key="1">
    <source>
        <dbReference type="PROSITE" id="PS51192"/>
    </source>
</evidence>
<evidence type="ECO:0000313" key="2">
    <source>
        <dbReference type="EMBL" id="CAK0774895.1"/>
    </source>
</evidence>
<dbReference type="Gene3D" id="3.40.50.300">
    <property type="entry name" value="P-loop containing nucleotide triphosphate hydrolases"/>
    <property type="match status" value="2"/>
</dbReference>
<gene>
    <name evidence="2" type="ORF">CVIRNUC_004213</name>
</gene>
<dbReference type="InterPro" id="IPR014001">
    <property type="entry name" value="Helicase_ATP-bd"/>
</dbReference>
<dbReference type="SUPFAM" id="SSF52540">
    <property type="entry name" value="P-loop containing nucleoside triphosphate hydrolases"/>
    <property type="match status" value="2"/>
</dbReference>